<sequence>MKLKSLVLLAVWGCSYVVSAQSVYAPLNQDYYHLIDREEVLNRDFSPSIHSSYKPYRRVDIVTQVDSLAVNANNKKYLLTDNWEHVEDGEKFAMSRKPFLKWFYRSKSDFYHVNTEMFKLKISPVLYLGLGNDSNAAARPFVNTRGLELRGSIDEKVGFYSYIGENQALFPQYVQDYTSAYGVVPNEAFWKKYGDDGAVDFFTARGYFTVQATKHIGIQFGHDKNFVGNGYRSLLLSDFSAPSTFLKIQTKIWKIQYTNLFTELVADAPYTTFGSNGTEVFPKKFLTAHHLSINLTDNFNVGVFEAIMFHRGDSTSSAFEWNYLNPIIFYRSIEQFTGSPDNALFGMDFKWNVIRGVQLYGQGLLDEMVIGELKSGEGWWGNKYSLQLGAKYINVLGVKNLDLQAEYNLSRPFTYAHESIFTNYAHYRQPLAHPLGANFKELVVIARYQPVKYLFLSGKVISTLYGTDPAGANYGGDVLKDYTTRVSDYGNEIGQGIGNRVLFVDLMASYMLRQNLFIDLRHIYRNQESDDRTLDQTTNYTSVALRLNIAARDHSF</sequence>
<evidence type="ECO:0000256" key="1">
    <source>
        <dbReference type="SAM" id="SignalP"/>
    </source>
</evidence>
<feature type="chain" id="PRO_5047509089" description="Capsule assembly protein Wzi" evidence="1">
    <location>
        <begin position="21"/>
        <end position="556"/>
    </location>
</feature>
<proteinExistence type="predicted"/>
<dbReference type="InterPro" id="IPR038636">
    <property type="entry name" value="Wzi_sf"/>
</dbReference>
<name>A0ABY6CS35_9BACT</name>
<feature type="signal peptide" evidence="1">
    <location>
        <begin position="1"/>
        <end position="20"/>
    </location>
</feature>
<protein>
    <recommendedName>
        <fullName evidence="4">Capsule assembly protein Wzi</fullName>
    </recommendedName>
</protein>
<evidence type="ECO:0000313" key="3">
    <source>
        <dbReference type="Proteomes" id="UP001065174"/>
    </source>
</evidence>
<dbReference type="Proteomes" id="UP001065174">
    <property type="component" value="Chromosome"/>
</dbReference>
<keyword evidence="1" id="KW-0732">Signal</keyword>
<dbReference type="InterPro" id="IPR026950">
    <property type="entry name" value="Caps_assemb_Wzi"/>
</dbReference>
<accession>A0ABY6CS35</accession>
<evidence type="ECO:0008006" key="4">
    <source>
        <dbReference type="Google" id="ProtNLM"/>
    </source>
</evidence>
<evidence type="ECO:0000313" key="2">
    <source>
        <dbReference type="EMBL" id="UXP33336.1"/>
    </source>
</evidence>
<reference evidence="2" key="1">
    <citation type="submission" date="2022-09" db="EMBL/GenBank/DDBJ databases">
        <title>Comparative genomics and taxonomic characterization of three novel marine species of genus Reichenbachiella exhibiting antioxidant and polysaccharide degradation activities.</title>
        <authorList>
            <person name="Muhammad N."/>
            <person name="Lee Y.-J."/>
            <person name="Ko J."/>
            <person name="Kim S.-G."/>
        </authorList>
    </citation>
    <scope>NUCLEOTIDE SEQUENCE</scope>
    <source>
        <strain evidence="2">BKB1-1</strain>
    </source>
</reference>
<dbReference type="Gene3D" id="2.40.160.130">
    <property type="entry name" value="Capsule assembly protein Wzi"/>
    <property type="match status" value="1"/>
</dbReference>
<dbReference type="EMBL" id="CP106679">
    <property type="protein sequence ID" value="UXP33336.1"/>
    <property type="molecule type" value="Genomic_DNA"/>
</dbReference>
<dbReference type="Pfam" id="PF14052">
    <property type="entry name" value="Caps_assemb_Wzi"/>
    <property type="match status" value="1"/>
</dbReference>
<keyword evidence="3" id="KW-1185">Reference proteome</keyword>
<dbReference type="RefSeq" id="WP_262310765.1">
    <property type="nucleotide sequence ID" value="NZ_CP106679.1"/>
</dbReference>
<organism evidence="2 3">
    <name type="scientific">Reichenbachiella agarivorans</name>
    <dbReference type="NCBI Taxonomy" id="2979464"/>
    <lineage>
        <taxon>Bacteria</taxon>
        <taxon>Pseudomonadati</taxon>
        <taxon>Bacteroidota</taxon>
        <taxon>Cytophagia</taxon>
        <taxon>Cytophagales</taxon>
        <taxon>Reichenbachiellaceae</taxon>
        <taxon>Reichenbachiella</taxon>
    </lineage>
</organism>
<gene>
    <name evidence="2" type="ORF">N6H18_05145</name>
</gene>